<sequence length="260" mass="28892">MMGVENVKVLGILGSHRADGVTAQLLQAVLKGAAASADTELVNLNDYELRPDHDSQPNADLDALEAKLMAADVWVLAAPTYLGSLSGVMKNFCDCFRGRIARFNSVGEAVPDRFKNKHYVTITDCYAGGIENYLTGVTDATFKTLDKFLTMGGLIKLREIVVTKTWGMQTITAAKQAECERVGARAAHKKERDDSTVKRYIQLFFMIAVMALLTMGIEAGIQQLIPLNNFWAYYGVFVVVFYVLLAMILHFFTVVKHRRR</sequence>
<proteinExistence type="predicted"/>
<dbReference type="Pfam" id="PF03358">
    <property type="entry name" value="FMN_red"/>
    <property type="match status" value="1"/>
</dbReference>
<evidence type="ECO:0000313" key="6">
    <source>
        <dbReference type="Proteomes" id="UP000595466"/>
    </source>
</evidence>
<evidence type="ECO:0000256" key="1">
    <source>
        <dbReference type="ARBA" id="ARBA00022630"/>
    </source>
</evidence>
<evidence type="ECO:0000256" key="3">
    <source>
        <dbReference type="SAM" id="Phobius"/>
    </source>
</evidence>
<dbReference type="Gene3D" id="3.40.50.360">
    <property type="match status" value="1"/>
</dbReference>
<keyword evidence="3" id="KW-1133">Transmembrane helix</keyword>
<accession>A0AAX1K6F4</accession>
<evidence type="ECO:0000259" key="4">
    <source>
        <dbReference type="Pfam" id="PF03358"/>
    </source>
</evidence>
<gene>
    <name evidence="5" type="ORF">JH395_11195</name>
</gene>
<keyword evidence="1" id="KW-0285">Flavoprotein</keyword>
<evidence type="ECO:0000256" key="2">
    <source>
        <dbReference type="ARBA" id="ARBA00022643"/>
    </source>
</evidence>
<dbReference type="GO" id="GO:0016491">
    <property type="term" value="F:oxidoreductase activity"/>
    <property type="evidence" value="ECO:0007669"/>
    <property type="project" value="InterPro"/>
</dbReference>
<dbReference type="InterPro" id="IPR029039">
    <property type="entry name" value="Flavoprotein-like_sf"/>
</dbReference>
<dbReference type="Proteomes" id="UP000595466">
    <property type="component" value="Chromosome"/>
</dbReference>
<keyword evidence="2" id="KW-0288">FMN</keyword>
<feature type="domain" description="NADPH-dependent FMN reductase-like" evidence="4">
    <location>
        <begin position="7"/>
        <end position="97"/>
    </location>
</feature>
<keyword evidence="3" id="KW-0472">Membrane</keyword>
<organism evidence="5 6">
    <name type="scientific">Lactiplantibacillus plantarum</name>
    <name type="common">Lactobacillus plantarum</name>
    <dbReference type="NCBI Taxonomy" id="1590"/>
    <lineage>
        <taxon>Bacteria</taxon>
        <taxon>Bacillati</taxon>
        <taxon>Bacillota</taxon>
        <taxon>Bacilli</taxon>
        <taxon>Lactobacillales</taxon>
        <taxon>Lactobacillaceae</taxon>
        <taxon>Lactiplantibacillus</taxon>
    </lineage>
</organism>
<dbReference type="EMBL" id="CP066817">
    <property type="protein sequence ID" value="QQM60285.1"/>
    <property type="molecule type" value="Genomic_DNA"/>
</dbReference>
<feature type="transmembrane region" description="Helical" evidence="3">
    <location>
        <begin position="231"/>
        <end position="255"/>
    </location>
</feature>
<evidence type="ECO:0000313" key="5">
    <source>
        <dbReference type="EMBL" id="QQM60285.1"/>
    </source>
</evidence>
<name>A0AAX1K6F4_LACPN</name>
<dbReference type="AlphaFoldDB" id="A0AAX1K6F4"/>
<protein>
    <submittedName>
        <fullName evidence="5">NAD(P)H-dependent oxidoreductase</fullName>
    </submittedName>
</protein>
<dbReference type="InterPro" id="IPR005025">
    <property type="entry name" value="FMN_Rdtase-like_dom"/>
</dbReference>
<dbReference type="PANTHER" id="PTHR43278:SF1">
    <property type="entry name" value="IRON-SULFUR FLAVOPROTEIN MJ1083"/>
    <property type="match status" value="1"/>
</dbReference>
<dbReference type="InterPro" id="IPR051796">
    <property type="entry name" value="ISF_SsuE-like"/>
</dbReference>
<dbReference type="RefSeq" id="WP_003641204.1">
    <property type="nucleotide sequence ID" value="NZ_BAAFRT010000005.1"/>
</dbReference>
<dbReference type="SUPFAM" id="SSF52218">
    <property type="entry name" value="Flavoproteins"/>
    <property type="match status" value="1"/>
</dbReference>
<keyword evidence="3" id="KW-0812">Transmembrane</keyword>
<feature type="transmembrane region" description="Helical" evidence="3">
    <location>
        <begin position="200"/>
        <end position="225"/>
    </location>
</feature>
<dbReference type="PANTHER" id="PTHR43278">
    <property type="entry name" value="NAD(P)H-DEPENDENT FMN-CONTAINING OXIDOREDUCTASE YWQN-RELATED"/>
    <property type="match status" value="1"/>
</dbReference>
<reference evidence="5 6" key="1">
    <citation type="submission" date="2020-12" db="EMBL/GenBank/DDBJ databases">
        <title>Whole genome sequencing of Lactobacillus plantarum PC518.</title>
        <authorList>
            <person name="Guo Q."/>
        </authorList>
    </citation>
    <scope>NUCLEOTIDE SEQUENCE [LARGE SCALE GENOMIC DNA]</scope>
    <source>
        <strain evidence="5 6">PC518</strain>
    </source>
</reference>